<dbReference type="InterPro" id="IPR044068">
    <property type="entry name" value="CB"/>
</dbReference>
<keyword evidence="3 5" id="KW-0238">DNA-binding</keyword>
<dbReference type="Pfam" id="PF00589">
    <property type="entry name" value="Phage_integrase"/>
    <property type="match status" value="1"/>
</dbReference>
<evidence type="ECO:0000313" key="10">
    <source>
        <dbReference type="Proteomes" id="UP001614391"/>
    </source>
</evidence>
<evidence type="ECO:0000256" key="6">
    <source>
        <dbReference type="SAM" id="MobiDB-lite"/>
    </source>
</evidence>
<evidence type="ECO:0000313" key="9">
    <source>
        <dbReference type="EMBL" id="MFI9121051.1"/>
    </source>
</evidence>
<evidence type="ECO:0000256" key="3">
    <source>
        <dbReference type="ARBA" id="ARBA00023125"/>
    </source>
</evidence>
<keyword evidence="10" id="KW-1185">Reference proteome</keyword>
<gene>
    <name evidence="9" type="ORF">ACIGW0_16860</name>
</gene>
<protein>
    <submittedName>
        <fullName evidence="9">Tyrosine-type recombinase/integrase</fullName>
    </submittedName>
</protein>
<proteinExistence type="inferred from homology"/>
<dbReference type="Proteomes" id="UP001614391">
    <property type="component" value="Unassembled WGS sequence"/>
</dbReference>
<evidence type="ECO:0000259" key="8">
    <source>
        <dbReference type="PROSITE" id="PS51900"/>
    </source>
</evidence>
<keyword evidence="2" id="KW-0229">DNA integration</keyword>
<dbReference type="InterPro" id="IPR004107">
    <property type="entry name" value="Integrase_SAM-like_N"/>
</dbReference>
<accession>A0ABW8CW93</accession>
<dbReference type="PANTHER" id="PTHR30349">
    <property type="entry name" value="PHAGE INTEGRASE-RELATED"/>
    <property type="match status" value="1"/>
</dbReference>
<keyword evidence="4" id="KW-0233">DNA recombination</keyword>
<dbReference type="Pfam" id="PF14659">
    <property type="entry name" value="Phage_int_SAM_3"/>
    <property type="match status" value="1"/>
</dbReference>
<evidence type="ECO:0000256" key="5">
    <source>
        <dbReference type="PROSITE-ProRule" id="PRU01248"/>
    </source>
</evidence>
<evidence type="ECO:0000256" key="4">
    <source>
        <dbReference type="ARBA" id="ARBA00023172"/>
    </source>
</evidence>
<comment type="similarity">
    <text evidence="1">Belongs to the 'phage' integrase family.</text>
</comment>
<feature type="domain" description="Tyr recombinase" evidence="7">
    <location>
        <begin position="185"/>
        <end position="402"/>
    </location>
</feature>
<sequence length="421" mass="47073">MAGHVQDRWYKTEIDADGKERRVRTDRYGLGLRYRARYIGPDGTEKSKSFPDKQKRLADKWLSAIEADMSRGQYIDPSAGRITFRQYGEKWLASQTTDPTTRTTVDVHLRLHAFPYLGTRPIDSFRPEHIREWLAALEKALPVSSYRRVIFASVSAVLAAAVDDELLAKNPCKSRSVRPPAPVEPRVRPWTAERVFAIRSALPKRYQAMVDIGGGCGLRQGEIFGLAEEHIRFDTGWLHVANQVKVVNGHLVFGPPKRGKERDVPLPRQIARVLREHAEKFPPVDVSLPWLKPDGPLVTKRLYFSLTGGGAVRRTDFNTRVWKLALVQAGVIPEPQEGARHQAAREHGMHALRHFYASVLLDAGENIKALSSYLGHGDPGFTLRVYTHLMPSSDGRARRAVDGLYEGPGSTPDGPGTAQAE</sequence>
<dbReference type="Gene3D" id="1.10.150.130">
    <property type="match status" value="1"/>
</dbReference>
<evidence type="ECO:0000256" key="2">
    <source>
        <dbReference type="ARBA" id="ARBA00022908"/>
    </source>
</evidence>
<dbReference type="Gene3D" id="1.10.443.10">
    <property type="entry name" value="Intergrase catalytic core"/>
    <property type="match status" value="1"/>
</dbReference>
<dbReference type="InterPro" id="IPR011010">
    <property type="entry name" value="DNA_brk_join_enz"/>
</dbReference>
<name>A0ABW8CW93_STRBI</name>
<dbReference type="InterPro" id="IPR013762">
    <property type="entry name" value="Integrase-like_cat_sf"/>
</dbReference>
<dbReference type="InterPro" id="IPR002104">
    <property type="entry name" value="Integrase_catalytic"/>
</dbReference>
<feature type="region of interest" description="Disordered" evidence="6">
    <location>
        <begin position="400"/>
        <end position="421"/>
    </location>
</feature>
<comment type="caution">
    <text evidence="9">The sequence shown here is derived from an EMBL/GenBank/DDBJ whole genome shotgun (WGS) entry which is preliminary data.</text>
</comment>
<reference evidence="9 10" key="1">
    <citation type="submission" date="2024-10" db="EMBL/GenBank/DDBJ databases">
        <title>The Natural Products Discovery Center: Release of the First 8490 Sequenced Strains for Exploring Actinobacteria Biosynthetic Diversity.</title>
        <authorList>
            <person name="Kalkreuter E."/>
            <person name="Kautsar S.A."/>
            <person name="Yang D."/>
            <person name="Bader C.D."/>
            <person name="Teijaro C.N."/>
            <person name="Fluegel L."/>
            <person name="Davis C.M."/>
            <person name="Simpson J.R."/>
            <person name="Lauterbach L."/>
            <person name="Steele A.D."/>
            <person name="Gui C."/>
            <person name="Meng S."/>
            <person name="Li G."/>
            <person name="Viehrig K."/>
            <person name="Ye F."/>
            <person name="Su P."/>
            <person name="Kiefer A.F."/>
            <person name="Nichols A."/>
            <person name="Cepeda A.J."/>
            <person name="Yan W."/>
            <person name="Fan B."/>
            <person name="Jiang Y."/>
            <person name="Adhikari A."/>
            <person name="Zheng C.-J."/>
            <person name="Schuster L."/>
            <person name="Cowan T.M."/>
            <person name="Smanski M.J."/>
            <person name="Chevrette M.G."/>
            <person name="De Carvalho L.P.S."/>
            <person name="Shen B."/>
        </authorList>
    </citation>
    <scope>NUCLEOTIDE SEQUENCE [LARGE SCALE GENOMIC DNA]</scope>
    <source>
        <strain evidence="9 10">NPDC053346</strain>
    </source>
</reference>
<evidence type="ECO:0000256" key="1">
    <source>
        <dbReference type="ARBA" id="ARBA00008857"/>
    </source>
</evidence>
<evidence type="ECO:0000259" key="7">
    <source>
        <dbReference type="PROSITE" id="PS51898"/>
    </source>
</evidence>
<dbReference type="EMBL" id="JBITYT010000006">
    <property type="protein sequence ID" value="MFI9121051.1"/>
    <property type="molecule type" value="Genomic_DNA"/>
</dbReference>
<dbReference type="PANTHER" id="PTHR30349:SF64">
    <property type="entry name" value="PROPHAGE INTEGRASE INTD-RELATED"/>
    <property type="match status" value="1"/>
</dbReference>
<feature type="domain" description="Core-binding (CB)" evidence="8">
    <location>
        <begin position="82"/>
        <end position="162"/>
    </location>
</feature>
<dbReference type="InterPro" id="IPR010998">
    <property type="entry name" value="Integrase_recombinase_N"/>
</dbReference>
<dbReference type="RefSeq" id="WP_399615455.1">
    <property type="nucleotide sequence ID" value="NZ_JBITYT010000006.1"/>
</dbReference>
<dbReference type="PROSITE" id="PS51898">
    <property type="entry name" value="TYR_RECOMBINASE"/>
    <property type="match status" value="1"/>
</dbReference>
<dbReference type="InterPro" id="IPR050090">
    <property type="entry name" value="Tyrosine_recombinase_XerCD"/>
</dbReference>
<dbReference type="CDD" id="cd01189">
    <property type="entry name" value="INT_ICEBs1_C_like"/>
    <property type="match status" value="1"/>
</dbReference>
<dbReference type="SUPFAM" id="SSF56349">
    <property type="entry name" value="DNA breaking-rejoining enzymes"/>
    <property type="match status" value="1"/>
</dbReference>
<organism evidence="9 10">
    <name type="scientific">Streptomyces bikiniensis</name>
    <dbReference type="NCBI Taxonomy" id="1896"/>
    <lineage>
        <taxon>Bacteria</taxon>
        <taxon>Bacillati</taxon>
        <taxon>Actinomycetota</taxon>
        <taxon>Actinomycetes</taxon>
        <taxon>Kitasatosporales</taxon>
        <taxon>Streptomycetaceae</taxon>
        <taxon>Streptomyces</taxon>
    </lineage>
</organism>
<dbReference type="PROSITE" id="PS51900">
    <property type="entry name" value="CB"/>
    <property type="match status" value="1"/>
</dbReference>